<dbReference type="Proteomes" id="UP000273405">
    <property type="component" value="Unassembled WGS sequence"/>
</dbReference>
<accession>A0A3A8N0E3</accession>
<organism evidence="2 3">
    <name type="scientific">Corallococcus sicarius</name>
    <dbReference type="NCBI Taxonomy" id="2316726"/>
    <lineage>
        <taxon>Bacteria</taxon>
        <taxon>Pseudomonadati</taxon>
        <taxon>Myxococcota</taxon>
        <taxon>Myxococcia</taxon>
        <taxon>Myxococcales</taxon>
        <taxon>Cystobacterineae</taxon>
        <taxon>Myxococcaceae</taxon>
        <taxon>Corallococcus</taxon>
    </lineage>
</organism>
<evidence type="ECO:0000313" key="2">
    <source>
        <dbReference type="EMBL" id="RKH37009.1"/>
    </source>
</evidence>
<dbReference type="AlphaFoldDB" id="A0A3A8N0E3"/>
<keyword evidence="1" id="KW-1133">Transmembrane helix</keyword>
<gene>
    <name evidence="2" type="ORF">D7X12_31120</name>
</gene>
<sequence>MRTLPPVSDRRPALPYPAVLLLGNVAFIAAWIVVLKRPEGWQVVGPVLLGLFLVLRVGGVWRYARNNPDPTGRAKRTAVISTVLALLAVALWVFTLMSGPR</sequence>
<dbReference type="OrthoDB" id="5517222at2"/>
<keyword evidence="1" id="KW-0812">Transmembrane</keyword>
<proteinExistence type="predicted"/>
<keyword evidence="1" id="KW-0472">Membrane</keyword>
<evidence type="ECO:0000313" key="3">
    <source>
        <dbReference type="Proteomes" id="UP000273405"/>
    </source>
</evidence>
<reference evidence="3" key="1">
    <citation type="submission" date="2018-09" db="EMBL/GenBank/DDBJ databases">
        <authorList>
            <person name="Livingstone P.G."/>
            <person name="Whitworth D.E."/>
        </authorList>
    </citation>
    <scope>NUCLEOTIDE SEQUENCE [LARGE SCALE GENOMIC DNA]</scope>
    <source>
        <strain evidence="3">CA040B</strain>
    </source>
</reference>
<keyword evidence="3" id="KW-1185">Reference proteome</keyword>
<dbReference type="EMBL" id="RAWG01000266">
    <property type="protein sequence ID" value="RKH37009.1"/>
    <property type="molecule type" value="Genomic_DNA"/>
</dbReference>
<feature type="transmembrane region" description="Helical" evidence="1">
    <location>
        <begin position="40"/>
        <end position="58"/>
    </location>
</feature>
<comment type="caution">
    <text evidence="2">The sequence shown here is derived from an EMBL/GenBank/DDBJ whole genome shotgun (WGS) entry which is preliminary data.</text>
</comment>
<feature type="transmembrane region" description="Helical" evidence="1">
    <location>
        <begin position="78"/>
        <end position="97"/>
    </location>
</feature>
<evidence type="ECO:0000256" key="1">
    <source>
        <dbReference type="SAM" id="Phobius"/>
    </source>
</evidence>
<feature type="transmembrane region" description="Helical" evidence="1">
    <location>
        <begin position="12"/>
        <end position="34"/>
    </location>
</feature>
<name>A0A3A8N0E3_9BACT</name>
<protein>
    <submittedName>
        <fullName evidence="2">Uncharacterized protein</fullName>
    </submittedName>
</protein>